<feature type="chain" id="PRO_5025496368" evidence="10">
    <location>
        <begin position="27"/>
        <end position="191"/>
    </location>
</feature>
<evidence type="ECO:0000313" key="12">
    <source>
        <dbReference type="EMBL" id="KAB1225826.1"/>
    </source>
</evidence>
<dbReference type="EMBL" id="RXIC02000019">
    <property type="protein sequence ID" value="KAB1225826.1"/>
    <property type="molecule type" value="Genomic_DNA"/>
</dbReference>
<dbReference type="InterPro" id="IPR016140">
    <property type="entry name" value="Bifunc_inhib/LTP/seed_store"/>
</dbReference>
<feature type="domain" description="Bifunctional inhibitor/plant lipid transfer protein/seed storage helical" evidence="11">
    <location>
        <begin position="33"/>
        <end position="114"/>
    </location>
</feature>
<evidence type="ECO:0000256" key="4">
    <source>
        <dbReference type="ARBA" id="ARBA00022622"/>
    </source>
</evidence>
<evidence type="ECO:0000256" key="3">
    <source>
        <dbReference type="ARBA" id="ARBA00022475"/>
    </source>
</evidence>
<keyword evidence="9" id="KW-0812">Transmembrane</keyword>
<dbReference type="Proteomes" id="UP000516437">
    <property type="component" value="Chromosome 1"/>
</dbReference>
<organism evidence="12 13">
    <name type="scientific">Morella rubra</name>
    <name type="common">Chinese bayberry</name>
    <dbReference type="NCBI Taxonomy" id="262757"/>
    <lineage>
        <taxon>Eukaryota</taxon>
        <taxon>Viridiplantae</taxon>
        <taxon>Streptophyta</taxon>
        <taxon>Embryophyta</taxon>
        <taxon>Tracheophyta</taxon>
        <taxon>Spermatophyta</taxon>
        <taxon>Magnoliopsida</taxon>
        <taxon>eudicotyledons</taxon>
        <taxon>Gunneridae</taxon>
        <taxon>Pentapetalae</taxon>
        <taxon>rosids</taxon>
        <taxon>fabids</taxon>
        <taxon>Fagales</taxon>
        <taxon>Myricaceae</taxon>
        <taxon>Morella</taxon>
    </lineage>
</organism>
<keyword evidence="8" id="KW-0449">Lipoprotein</keyword>
<dbReference type="GO" id="GO:0098552">
    <property type="term" value="C:side of membrane"/>
    <property type="evidence" value="ECO:0007669"/>
    <property type="project" value="UniProtKB-KW"/>
</dbReference>
<keyword evidence="3" id="KW-1003">Cell membrane</keyword>
<dbReference type="Pfam" id="PF14368">
    <property type="entry name" value="LTP_2"/>
    <property type="match status" value="1"/>
</dbReference>
<keyword evidence="9" id="KW-0472">Membrane</keyword>
<dbReference type="CDD" id="cd00010">
    <property type="entry name" value="AAI_LTSS"/>
    <property type="match status" value="1"/>
</dbReference>
<keyword evidence="7" id="KW-0325">Glycoprotein</keyword>
<keyword evidence="4" id="KW-0336">GPI-anchor</keyword>
<protein>
    <submittedName>
        <fullName evidence="12">Non-specific lipid transfer protein GPI-anchored 1</fullName>
    </submittedName>
</protein>
<dbReference type="SMART" id="SM00499">
    <property type="entry name" value="AAI"/>
    <property type="match status" value="1"/>
</dbReference>
<dbReference type="Gene3D" id="1.10.110.10">
    <property type="entry name" value="Plant lipid-transfer and hydrophobic proteins"/>
    <property type="match status" value="1"/>
</dbReference>
<name>A0A6A1WMR0_9ROSI</name>
<feature type="signal peptide" evidence="10">
    <location>
        <begin position="1"/>
        <end position="26"/>
    </location>
</feature>
<keyword evidence="5 10" id="KW-0732">Signal</keyword>
<evidence type="ECO:0000256" key="5">
    <source>
        <dbReference type="ARBA" id="ARBA00022729"/>
    </source>
</evidence>
<dbReference type="InterPro" id="IPR043325">
    <property type="entry name" value="LTSS"/>
</dbReference>
<keyword evidence="9" id="KW-1133">Transmembrane helix</keyword>
<dbReference type="SUPFAM" id="SSF47699">
    <property type="entry name" value="Bifunctional inhibitor/lipid-transfer protein/seed storage 2S albumin"/>
    <property type="match status" value="1"/>
</dbReference>
<evidence type="ECO:0000313" key="13">
    <source>
        <dbReference type="Proteomes" id="UP000516437"/>
    </source>
</evidence>
<gene>
    <name evidence="12" type="ORF">CJ030_MR1G027854</name>
</gene>
<evidence type="ECO:0000256" key="7">
    <source>
        <dbReference type="ARBA" id="ARBA00023180"/>
    </source>
</evidence>
<dbReference type="InterPro" id="IPR036312">
    <property type="entry name" value="Bifun_inhib/LTP/seed_sf"/>
</dbReference>
<reference evidence="12 13" key="1">
    <citation type="journal article" date="2019" name="Plant Biotechnol. J.">
        <title>The red bayberry genome and genetic basis of sex determination.</title>
        <authorList>
            <person name="Jia H.M."/>
            <person name="Jia H.J."/>
            <person name="Cai Q.L."/>
            <person name="Wang Y."/>
            <person name="Zhao H.B."/>
            <person name="Yang W.F."/>
            <person name="Wang G.Y."/>
            <person name="Li Y.H."/>
            <person name="Zhan D.L."/>
            <person name="Shen Y.T."/>
            <person name="Niu Q.F."/>
            <person name="Chang L."/>
            <person name="Qiu J."/>
            <person name="Zhao L."/>
            <person name="Xie H.B."/>
            <person name="Fu W.Y."/>
            <person name="Jin J."/>
            <person name="Li X.W."/>
            <person name="Jiao Y."/>
            <person name="Zhou C.C."/>
            <person name="Tu T."/>
            <person name="Chai C.Y."/>
            <person name="Gao J.L."/>
            <person name="Fan L.J."/>
            <person name="van de Weg E."/>
            <person name="Wang J.Y."/>
            <person name="Gao Z.S."/>
        </authorList>
    </citation>
    <scope>NUCLEOTIDE SEQUENCE [LARGE SCALE GENOMIC DNA]</scope>
    <source>
        <tissue evidence="12">Leaves</tissue>
    </source>
</reference>
<comment type="similarity">
    <text evidence="2">Belongs to the plant LTP family.</text>
</comment>
<keyword evidence="6" id="KW-1015">Disulfide bond</keyword>
<feature type="transmembrane region" description="Helical" evidence="9">
    <location>
        <begin position="167"/>
        <end position="188"/>
    </location>
</feature>
<dbReference type="AlphaFoldDB" id="A0A6A1WMR0"/>
<sequence length="191" mass="20353">MKARLTNLFLFFLVLFFCGLVCKVRAADLATKCSEDFDKVVKCLNFVTAKEATPTKDCCTSISEIRDKNPECLCFFILQTRNGSEQIKNLGIQEARLLQLPTACSLKNASISNCPRLLGLSPTSPDAAIFTNASATITGPASTATPASSSETANVSNTGSRQLGPHLAGLLAVAIITIFIFALPAGLCHHL</sequence>
<evidence type="ECO:0000256" key="6">
    <source>
        <dbReference type="ARBA" id="ARBA00023157"/>
    </source>
</evidence>
<accession>A0A6A1WMR0</accession>
<dbReference type="GO" id="GO:0005886">
    <property type="term" value="C:plasma membrane"/>
    <property type="evidence" value="ECO:0007669"/>
    <property type="project" value="UniProtKB-SubCell"/>
</dbReference>
<keyword evidence="13" id="KW-1185">Reference proteome</keyword>
<evidence type="ECO:0000256" key="8">
    <source>
        <dbReference type="ARBA" id="ARBA00023288"/>
    </source>
</evidence>
<proteinExistence type="inferred from homology"/>
<comment type="subcellular location">
    <subcellularLocation>
        <location evidence="1">Cell membrane</location>
        <topology evidence="1">Lipid-anchor</topology>
        <topology evidence="1">GPI-anchor</topology>
    </subcellularLocation>
</comment>
<evidence type="ECO:0000256" key="9">
    <source>
        <dbReference type="SAM" id="Phobius"/>
    </source>
</evidence>
<evidence type="ECO:0000256" key="2">
    <source>
        <dbReference type="ARBA" id="ARBA00009748"/>
    </source>
</evidence>
<dbReference type="PANTHER" id="PTHR33044">
    <property type="entry name" value="BIFUNCTIONAL INHIBITOR/LIPID-TRANSFER PROTEIN/SEED STORAGE 2S ALBUMIN SUPERFAMILY PROTEIN-RELATED"/>
    <property type="match status" value="1"/>
</dbReference>
<evidence type="ECO:0000259" key="11">
    <source>
        <dbReference type="SMART" id="SM00499"/>
    </source>
</evidence>
<evidence type="ECO:0000256" key="10">
    <source>
        <dbReference type="SAM" id="SignalP"/>
    </source>
</evidence>
<evidence type="ECO:0000256" key="1">
    <source>
        <dbReference type="ARBA" id="ARBA00004609"/>
    </source>
</evidence>
<dbReference type="OrthoDB" id="1882492at2759"/>
<comment type="caution">
    <text evidence="12">The sequence shown here is derived from an EMBL/GenBank/DDBJ whole genome shotgun (WGS) entry which is preliminary data.</text>
</comment>